<feature type="compositionally biased region" description="Polar residues" evidence="1">
    <location>
        <begin position="61"/>
        <end position="70"/>
    </location>
</feature>
<organism evidence="2">
    <name type="scientific">Opuntia streptacantha</name>
    <name type="common">Prickly pear cactus</name>
    <name type="synonym">Opuntia cardona</name>
    <dbReference type="NCBI Taxonomy" id="393608"/>
    <lineage>
        <taxon>Eukaryota</taxon>
        <taxon>Viridiplantae</taxon>
        <taxon>Streptophyta</taxon>
        <taxon>Embryophyta</taxon>
        <taxon>Tracheophyta</taxon>
        <taxon>Spermatophyta</taxon>
        <taxon>Magnoliopsida</taxon>
        <taxon>eudicotyledons</taxon>
        <taxon>Gunneridae</taxon>
        <taxon>Pentapetalae</taxon>
        <taxon>Caryophyllales</taxon>
        <taxon>Cactineae</taxon>
        <taxon>Cactaceae</taxon>
        <taxon>Opuntioideae</taxon>
        <taxon>Opuntia</taxon>
    </lineage>
</organism>
<dbReference type="AlphaFoldDB" id="A0A7C9D9W4"/>
<feature type="region of interest" description="Disordered" evidence="1">
    <location>
        <begin position="37"/>
        <end position="122"/>
    </location>
</feature>
<feature type="compositionally biased region" description="Polar residues" evidence="1">
    <location>
        <begin position="90"/>
        <end position="100"/>
    </location>
</feature>
<reference evidence="2" key="1">
    <citation type="journal article" date="2013" name="J. Plant Res.">
        <title>Effect of fungi and light on seed germination of three Opuntia species from semiarid lands of central Mexico.</title>
        <authorList>
            <person name="Delgado-Sanchez P."/>
            <person name="Jimenez-Bremont J.F."/>
            <person name="Guerrero-Gonzalez Mde L."/>
            <person name="Flores J."/>
        </authorList>
    </citation>
    <scope>NUCLEOTIDE SEQUENCE</scope>
    <source>
        <tissue evidence="2">Cladode</tissue>
    </source>
</reference>
<reference evidence="2" key="2">
    <citation type="submission" date="2020-07" db="EMBL/GenBank/DDBJ databases">
        <authorList>
            <person name="Vera ALvarez R."/>
            <person name="Arias-Moreno D.M."/>
            <person name="Jimenez-Jacinto V."/>
            <person name="Jimenez-Bremont J.F."/>
            <person name="Swaminathan K."/>
            <person name="Moose S.P."/>
            <person name="Guerrero-Gonzalez M.L."/>
            <person name="Marino-Ramirez L."/>
            <person name="Landsman D."/>
            <person name="Rodriguez-Kessler M."/>
            <person name="Delgado-Sanchez P."/>
        </authorList>
    </citation>
    <scope>NUCLEOTIDE SEQUENCE</scope>
    <source>
        <tissue evidence="2">Cladode</tissue>
    </source>
</reference>
<name>A0A7C9D9W4_OPUST</name>
<evidence type="ECO:0000256" key="1">
    <source>
        <dbReference type="SAM" id="MobiDB-lite"/>
    </source>
</evidence>
<feature type="compositionally biased region" description="Basic and acidic residues" evidence="1">
    <location>
        <begin position="46"/>
        <end position="60"/>
    </location>
</feature>
<proteinExistence type="predicted"/>
<evidence type="ECO:0000313" key="2">
    <source>
        <dbReference type="EMBL" id="MBA4637621.1"/>
    </source>
</evidence>
<accession>A0A7C9D9W4</accession>
<protein>
    <submittedName>
        <fullName evidence="2">Uncharacterized protein</fullName>
    </submittedName>
</protein>
<dbReference type="EMBL" id="GISG01105934">
    <property type="protein sequence ID" value="MBA4637621.1"/>
    <property type="molecule type" value="Transcribed_RNA"/>
</dbReference>
<sequence length="122" mass="13173">MVALSPWSFEDSRFRVVVKEFGSNFFISSPLVAVQSSSYSSGYKDPNSDVHGFEVVHNDHTVTSNASGSHGSKGDPEDVEMVDQTVKESPATSFRPNSNDGNEESRGLKECSSLLGRSAQAI</sequence>